<gene>
    <name evidence="1" type="ORF">PoB_007336400</name>
</gene>
<dbReference type="EMBL" id="BLXT01008228">
    <property type="protein sequence ID" value="GFO46859.1"/>
    <property type="molecule type" value="Genomic_DNA"/>
</dbReference>
<sequence>MEKATGLRKVAIEQIGALNDFGIERLTPSLSVIYDKDNMRSINTHGKIFIYRPIKDTPKKIEGKTTAEKIEYKESNKLVKKKRRARQRKKREEEIEKIIVNGRGPREAYK</sequence>
<organism evidence="1 2">
    <name type="scientific">Plakobranchus ocellatus</name>
    <dbReference type="NCBI Taxonomy" id="259542"/>
    <lineage>
        <taxon>Eukaryota</taxon>
        <taxon>Metazoa</taxon>
        <taxon>Spiralia</taxon>
        <taxon>Lophotrochozoa</taxon>
        <taxon>Mollusca</taxon>
        <taxon>Gastropoda</taxon>
        <taxon>Heterobranchia</taxon>
        <taxon>Euthyneura</taxon>
        <taxon>Panpulmonata</taxon>
        <taxon>Sacoglossa</taxon>
        <taxon>Placobranchoidea</taxon>
        <taxon>Plakobranchidae</taxon>
        <taxon>Plakobranchus</taxon>
    </lineage>
</organism>
<name>A0AAV4DS82_9GAST</name>
<proteinExistence type="predicted"/>
<evidence type="ECO:0000313" key="1">
    <source>
        <dbReference type="EMBL" id="GFO46859.1"/>
    </source>
</evidence>
<protein>
    <submittedName>
        <fullName evidence="1">Uncharacterized protein</fullName>
    </submittedName>
</protein>
<keyword evidence="2" id="KW-1185">Reference proteome</keyword>
<evidence type="ECO:0000313" key="2">
    <source>
        <dbReference type="Proteomes" id="UP000735302"/>
    </source>
</evidence>
<dbReference type="AlphaFoldDB" id="A0AAV4DS82"/>
<reference evidence="1 2" key="1">
    <citation type="journal article" date="2021" name="Elife">
        <title>Chloroplast acquisition without the gene transfer in kleptoplastic sea slugs, Plakobranchus ocellatus.</title>
        <authorList>
            <person name="Maeda T."/>
            <person name="Takahashi S."/>
            <person name="Yoshida T."/>
            <person name="Shimamura S."/>
            <person name="Takaki Y."/>
            <person name="Nagai Y."/>
            <person name="Toyoda A."/>
            <person name="Suzuki Y."/>
            <person name="Arimoto A."/>
            <person name="Ishii H."/>
            <person name="Satoh N."/>
            <person name="Nishiyama T."/>
            <person name="Hasebe M."/>
            <person name="Maruyama T."/>
            <person name="Minagawa J."/>
            <person name="Obokata J."/>
            <person name="Shigenobu S."/>
        </authorList>
    </citation>
    <scope>NUCLEOTIDE SEQUENCE [LARGE SCALE GENOMIC DNA]</scope>
</reference>
<dbReference type="Proteomes" id="UP000735302">
    <property type="component" value="Unassembled WGS sequence"/>
</dbReference>
<accession>A0AAV4DS82</accession>
<comment type="caution">
    <text evidence="1">The sequence shown here is derived from an EMBL/GenBank/DDBJ whole genome shotgun (WGS) entry which is preliminary data.</text>
</comment>